<dbReference type="Pfam" id="PF00814">
    <property type="entry name" value="TsaD"/>
    <property type="match status" value="1"/>
</dbReference>
<evidence type="ECO:0000256" key="5">
    <source>
        <dbReference type="ARBA" id="ARBA00023315"/>
    </source>
</evidence>
<keyword evidence="7" id="KW-0496">Mitochondrion</keyword>
<sequence>MFFSARTLIHRDCQCIRPTQTARASTRMSTRAMSTGRRPFRVLALETSADDSCVAIVDASRRIFSNIVHSQNSLHQPQGGIHPMLAMLAHQRNLPTALRRALTEAKLEMADIDGIAFTRGPGLPGCLSVCLNAAKALAAAHNKPLVGVHHMQAHTLTPHLTLDSPPSFPFLSLLVSGGHTMIVLVSSLTEFRVLCNTVDRSIGATIDRVVTLLKIPWTEKGPGAGLEKFCAETAEEDSEHVPEYSPPTPMPGKLAFSYSGLHSWVERTVFAAGGLENVNRRALARAFQNAAFEQLETKLSLVLRSYGHGVRHIVVSGGVASNTLLRQRLKRSARDPVEFIFPDPALCTDNAAMIAWASMHRFLAGSHDDFSINPLPVWSLADLNNPPIPDLAGFKL</sequence>
<comment type="subunit">
    <text evidence="7">Homodimer.</text>
</comment>
<name>A0AAW0E0Q8_9AGAR</name>
<evidence type="ECO:0000256" key="3">
    <source>
        <dbReference type="ARBA" id="ARBA00022694"/>
    </source>
</evidence>
<reference evidence="9 10" key="1">
    <citation type="journal article" date="2024" name="J Genomics">
        <title>Draft genome sequencing and assembly of Favolaschia claudopus CIRM-BRFM 2984 isolated from oak limbs.</title>
        <authorList>
            <person name="Navarro D."/>
            <person name="Drula E."/>
            <person name="Chaduli D."/>
            <person name="Cazenave R."/>
            <person name="Ahrendt S."/>
            <person name="Wang J."/>
            <person name="Lipzen A."/>
            <person name="Daum C."/>
            <person name="Barry K."/>
            <person name="Grigoriev I.V."/>
            <person name="Favel A."/>
            <person name="Rosso M.N."/>
            <person name="Martin F."/>
        </authorList>
    </citation>
    <scope>NUCLEOTIDE SEQUENCE [LARGE SCALE GENOMIC DNA]</scope>
    <source>
        <strain evidence="9 10">CIRM-BRFM 2984</strain>
    </source>
</reference>
<evidence type="ECO:0000313" key="9">
    <source>
        <dbReference type="EMBL" id="KAK7057393.1"/>
    </source>
</evidence>
<dbReference type="PANTHER" id="PTHR11735:SF6">
    <property type="entry name" value="TRNA N6-ADENOSINE THREONYLCARBAMOYLTRANSFERASE, MITOCHONDRIAL"/>
    <property type="match status" value="1"/>
</dbReference>
<dbReference type="PRINTS" id="PR00789">
    <property type="entry name" value="OSIALOPTASE"/>
</dbReference>
<evidence type="ECO:0000313" key="10">
    <source>
        <dbReference type="Proteomes" id="UP001362999"/>
    </source>
</evidence>
<dbReference type="AlphaFoldDB" id="A0AAW0E0Q8"/>
<dbReference type="GO" id="GO:0072670">
    <property type="term" value="P:mitochondrial tRNA threonylcarbamoyladenosine modification"/>
    <property type="evidence" value="ECO:0007669"/>
    <property type="project" value="TreeGrafter"/>
</dbReference>
<dbReference type="HAMAP" id="MF_01445">
    <property type="entry name" value="TsaD"/>
    <property type="match status" value="1"/>
</dbReference>
<keyword evidence="5 7" id="KW-0012">Acyltransferase</keyword>
<evidence type="ECO:0000256" key="6">
    <source>
        <dbReference type="ARBA" id="ARBA00048117"/>
    </source>
</evidence>
<dbReference type="NCBIfam" id="TIGR00329">
    <property type="entry name" value="gcp_kae1"/>
    <property type="match status" value="1"/>
</dbReference>
<dbReference type="InterPro" id="IPR017861">
    <property type="entry name" value="KAE1/TsaD"/>
</dbReference>
<dbReference type="CDD" id="cd24134">
    <property type="entry name" value="ASKHA_NBD_OSGEPL1_QRI7_euk"/>
    <property type="match status" value="1"/>
</dbReference>
<keyword evidence="3 7" id="KW-0819">tRNA processing</keyword>
<dbReference type="EMBL" id="JAWWNJ010000004">
    <property type="protein sequence ID" value="KAK7057393.1"/>
    <property type="molecule type" value="Genomic_DNA"/>
</dbReference>
<evidence type="ECO:0000259" key="8">
    <source>
        <dbReference type="Pfam" id="PF00814"/>
    </source>
</evidence>
<feature type="domain" description="Gcp-like" evidence="8">
    <location>
        <begin position="63"/>
        <end position="356"/>
    </location>
</feature>
<dbReference type="InterPro" id="IPR022450">
    <property type="entry name" value="TsaD"/>
</dbReference>
<dbReference type="GO" id="GO:0005739">
    <property type="term" value="C:mitochondrion"/>
    <property type="evidence" value="ECO:0007669"/>
    <property type="project" value="UniProtKB-SubCell"/>
</dbReference>
<dbReference type="FunFam" id="3.30.420.40:FF:000012">
    <property type="entry name" value="tRNA N6-adenosine threonylcarbamoyltransferase"/>
    <property type="match status" value="1"/>
</dbReference>
<comment type="cofactor">
    <cofactor evidence="7">
        <name>a divalent metal cation</name>
        <dbReference type="ChEBI" id="CHEBI:60240"/>
    </cofactor>
    <text evidence="7">Binds 1 divalent metal cation per subunit.</text>
</comment>
<comment type="caution">
    <text evidence="9">The sequence shown here is derived from an EMBL/GenBank/DDBJ whole genome shotgun (WGS) entry which is preliminary data.</text>
</comment>
<evidence type="ECO:0000256" key="2">
    <source>
        <dbReference type="ARBA" id="ARBA00022679"/>
    </source>
</evidence>
<dbReference type="Gene3D" id="3.30.420.40">
    <property type="match status" value="2"/>
</dbReference>
<organism evidence="9 10">
    <name type="scientific">Favolaschia claudopus</name>
    <dbReference type="NCBI Taxonomy" id="2862362"/>
    <lineage>
        <taxon>Eukaryota</taxon>
        <taxon>Fungi</taxon>
        <taxon>Dikarya</taxon>
        <taxon>Basidiomycota</taxon>
        <taxon>Agaricomycotina</taxon>
        <taxon>Agaricomycetes</taxon>
        <taxon>Agaricomycetidae</taxon>
        <taxon>Agaricales</taxon>
        <taxon>Marasmiineae</taxon>
        <taxon>Mycenaceae</taxon>
        <taxon>Favolaschia</taxon>
    </lineage>
</organism>
<dbReference type="InterPro" id="IPR000905">
    <property type="entry name" value="Gcp-like_dom"/>
</dbReference>
<comment type="subcellular location">
    <subcellularLocation>
        <location evidence="7">Mitochondrion</location>
    </subcellularLocation>
</comment>
<keyword evidence="2 7" id="KW-0808">Transferase</keyword>
<comment type="similarity">
    <text evidence="7">Belongs to the KAE1 / TsaD family.</text>
</comment>
<dbReference type="InterPro" id="IPR043129">
    <property type="entry name" value="ATPase_NBD"/>
</dbReference>
<evidence type="ECO:0000256" key="4">
    <source>
        <dbReference type="ARBA" id="ARBA00022723"/>
    </source>
</evidence>
<gene>
    <name evidence="9" type="ORF">R3P38DRAFT_2840680</name>
</gene>
<dbReference type="GO" id="GO:0046872">
    <property type="term" value="F:metal ion binding"/>
    <property type="evidence" value="ECO:0007669"/>
    <property type="project" value="UniProtKB-KW"/>
</dbReference>
<dbReference type="SUPFAM" id="SSF53067">
    <property type="entry name" value="Actin-like ATPase domain"/>
    <property type="match status" value="1"/>
</dbReference>
<dbReference type="PANTHER" id="PTHR11735">
    <property type="entry name" value="TRNA N6-ADENOSINE THREONYLCARBAMOYLTRANSFERASE"/>
    <property type="match status" value="1"/>
</dbReference>
<evidence type="ECO:0000256" key="1">
    <source>
        <dbReference type="ARBA" id="ARBA00012156"/>
    </source>
</evidence>
<accession>A0AAW0E0Q8</accession>
<protein>
    <recommendedName>
        <fullName evidence="1">N(6)-L-threonylcarbamoyladenine synthase</fullName>
        <ecNumber evidence="1">2.3.1.234</ecNumber>
    </recommendedName>
</protein>
<comment type="catalytic activity">
    <reaction evidence="6 7">
        <text>L-threonylcarbamoyladenylate + adenosine(37) in tRNA = N(6)-L-threonylcarbamoyladenosine(37) in tRNA + AMP + H(+)</text>
        <dbReference type="Rhea" id="RHEA:37059"/>
        <dbReference type="Rhea" id="RHEA-COMP:10162"/>
        <dbReference type="Rhea" id="RHEA-COMP:10163"/>
        <dbReference type="ChEBI" id="CHEBI:15378"/>
        <dbReference type="ChEBI" id="CHEBI:73682"/>
        <dbReference type="ChEBI" id="CHEBI:74411"/>
        <dbReference type="ChEBI" id="CHEBI:74418"/>
        <dbReference type="ChEBI" id="CHEBI:456215"/>
        <dbReference type="EC" id="2.3.1.234"/>
    </reaction>
</comment>
<keyword evidence="10" id="KW-1185">Reference proteome</keyword>
<comment type="function">
    <text evidence="7">Required for the formation of a threonylcarbamoyl group on adenosine at position 37 (t(6)A37) in mitochondrial tRNAs that read codons beginning with adenine. Probably involved in the transfer of the threonylcarbamoyl moiety of threonylcarbamoyl-AMP (TC-AMP) to the N6 group of A37. Involved in mitochondrial genome maintenance.</text>
</comment>
<evidence type="ECO:0000256" key="7">
    <source>
        <dbReference type="HAMAP-Rule" id="MF_03179"/>
    </source>
</evidence>
<dbReference type="Proteomes" id="UP001362999">
    <property type="component" value="Unassembled WGS sequence"/>
</dbReference>
<proteinExistence type="inferred from homology"/>
<keyword evidence="4 7" id="KW-0479">Metal-binding</keyword>
<dbReference type="EC" id="2.3.1.234" evidence="1"/>
<dbReference type="GO" id="GO:0061711">
    <property type="term" value="F:tRNA N(6)-L-threonylcarbamoyladenine synthase activity"/>
    <property type="evidence" value="ECO:0007669"/>
    <property type="project" value="UniProtKB-EC"/>
</dbReference>